<evidence type="ECO:0000313" key="3">
    <source>
        <dbReference type="Proteomes" id="UP001211204"/>
    </source>
</evidence>
<proteinExistence type="predicted"/>
<dbReference type="Pfam" id="PF04577">
    <property type="entry name" value="Glyco_transf_61"/>
    <property type="match status" value="1"/>
</dbReference>
<evidence type="ECO:0000313" key="2">
    <source>
        <dbReference type="EMBL" id="BDT78365.1"/>
    </source>
</evidence>
<protein>
    <recommendedName>
        <fullName evidence="1">Glycosyltransferase 61 catalytic domain-containing protein</fullName>
    </recommendedName>
</protein>
<accession>A0ABN6TRC4</accession>
<name>A0ABN6TRC4_9BURK</name>
<sequence length="307" mass="35994">MHKIKDFFQKWLFKFAGSASYILFKDQLYSKNPISVKNDRVHYARRWSLLPIDLEVENLEGEEFYLLIIHTDNIAHFFHDVFFPFYLEWRKNKKRVCVSIKGNTFQREFLESIIDPKDLIFLDYDKAYAFSKLVVTPEGRDLKIYPNFQEICREIKTICFAKHSISEIRNKNLIYGRNELSRKNLLNIDQAFLKANHIDQVFLSKLSFKDYLQTLANAQTFTYMVGAGVFNLLFLSDDVKVLEINPYRNNSWAQMFGLSTLCDFNVVISNNLEHSTAAAQDELILDSHVNFDERIAAEITKLISSHN</sequence>
<dbReference type="Proteomes" id="UP001211204">
    <property type="component" value="Chromosome"/>
</dbReference>
<dbReference type="InterPro" id="IPR049625">
    <property type="entry name" value="Glyco_transf_61_cat"/>
</dbReference>
<gene>
    <name evidence="2" type="ORF">PKF032_02530</name>
</gene>
<dbReference type="RefSeq" id="WP_281745509.1">
    <property type="nucleotide sequence ID" value="NZ_AP026974.1"/>
</dbReference>
<dbReference type="EMBL" id="AP026974">
    <property type="protein sequence ID" value="BDT78365.1"/>
    <property type="molecule type" value="Genomic_DNA"/>
</dbReference>
<organism evidence="2 3">
    <name type="scientific">Polynucleobacter yangtzensis</name>
    <dbReference type="NCBI Taxonomy" id="1743159"/>
    <lineage>
        <taxon>Bacteria</taxon>
        <taxon>Pseudomonadati</taxon>
        <taxon>Pseudomonadota</taxon>
        <taxon>Betaproteobacteria</taxon>
        <taxon>Burkholderiales</taxon>
        <taxon>Burkholderiaceae</taxon>
        <taxon>Polynucleobacter</taxon>
    </lineage>
</organism>
<feature type="domain" description="Glycosyltransferase 61 catalytic" evidence="1">
    <location>
        <begin position="75"/>
        <end position="241"/>
    </location>
</feature>
<reference evidence="2 3" key="1">
    <citation type="submission" date="2022-11" db="EMBL/GenBank/DDBJ databases">
        <title>Complete Genome Sequences of three Polynucleobacter sp. Subcluster PnecC Strains KF022, KF023, and KF032 Isolated from a Shallow Eutrophic Lake in Japan.</title>
        <authorList>
            <person name="Ogata Y."/>
            <person name="Watanabe K."/>
            <person name="Takemine S."/>
            <person name="Shindo C."/>
            <person name="Kurokawa R."/>
            <person name="Suda W."/>
        </authorList>
    </citation>
    <scope>NUCLEOTIDE SEQUENCE [LARGE SCALE GENOMIC DNA]</scope>
    <source>
        <strain evidence="2 3">KF032</strain>
    </source>
</reference>
<keyword evidence="3" id="KW-1185">Reference proteome</keyword>
<evidence type="ECO:0000259" key="1">
    <source>
        <dbReference type="Pfam" id="PF04577"/>
    </source>
</evidence>